<evidence type="ECO:0000313" key="4">
    <source>
        <dbReference type="EMBL" id="KAH6890311.1"/>
    </source>
</evidence>
<dbReference type="GO" id="GO:0005525">
    <property type="term" value="F:GTP binding"/>
    <property type="evidence" value="ECO:0007669"/>
    <property type="project" value="UniProtKB-KW"/>
</dbReference>
<feature type="region of interest" description="Disordered" evidence="2">
    <location>
        <begin position="115"/>
        <end position="142"/>
    </location>
</feature>
<evidence type="ECO:0000313" key="5">
    <source>
        <dbReference type="Proteomes" id="UP000777438"/>
    </source>
</evidence>
<feature type="compositionally biased region" description="Polar residues" evidence="2">
    <location>
        <begin position="67"/>
        <end position="93"/>
    </location>
</feature>
<dbReference type="Gene3D" id="3.40.50.300">
    <property type="entry name" value="P-loop containing nucleotide triphosphate hydrolases"/>
    <property type="match status" value="1"/>
</dbReference>
<feature type="region of interest" description="Disordered" evidence="2">
    <location>
        <begin position="42"/>
        <end position="95"/>
    </location>
</feature>
<dbReference type="PROSITE" id="PS51719">
    <property type="entry name" value="G_SEPTIN"/>
    <property type="match status" value="1"/>
</dbReference>
<evidence type="ECO:0000259" key="3">
    <source>
        <dbReference type="PROSITE" id="PS51719"/>
    </source>
</evidence>
<protein>
    <recommendedName>
        <fullName evidence="3">Septin-type G domain-containing protein</fullName>
    </recommendedName>
</protein>
<keyword evidence="1" id="KW-0342">GTP-binding</keyword>
<reference evidence="4 5" key="1">
    <citation type="journal article" date="2021" name="Nat. Commun.">
        <title>Genetic determinants of endophytism in the Arabidopsis root mycobiome.</title>
        <authorList>
            <person name="Mesny F."/>
            <person name="Miyauchi S."/>
            <person name="Thiergart T."/>
            <person name="Pickel B."/>
            <person name="Atanasova L."/>
            <person name="Karlsson M."/>
            <person name="Huettel B."/>
            <person name="Barry K.W."/>
            <person name="Haridas S."/>
            <person name="Chen C."/>
            <person name="Bauer D."/>
            <person name="Andreopoulos W."/>
            <person name="Pangilinan J."/>
            <person name="LaButti K."/>
            <person name="Riley R."/>
            <person name="Lipzen A."/>
            <person name="Clum A."/>
            <person name="Drula E."/>
            <person name="Henrissat B."/>
            <person name="Kohler A."/>
            <person name="Grigoriev I.V."/>
            <person name="Martin F.M."/>
            <person name="Hacquard S."/>
        </authorList>
    </citation>
    <scope>NUCLEOTIDE SEQUENCE [LARGE SCALE GENOMIC DNA]</scope>
    <source>
        <strain evidence="4 5">MPI-CAGE-CH-0241</strain>
    </source>
</reference>
<proteinExistence type="inferred from homology"/>
<comment type="similarity">
    <text evidence="1">Belongs to the TRAFAC class TrmE-Era-EngA-EngB-Septin-like GTPase superfamily. Septin GTPase family.</text>
</comment>
<dbReference type="Pfam" id="PF00735">
    <property type="entry name" value="Septin"/>
    <property type="match status" value="1"/>
</dbReference>
<accession>A0A9P8W7K2</accession>
<feature type="compositionally biased region" description="Basic residues" evidence="2">
    <location>
        <begin position="48"/>
        <end position="66"/>
    </location>
</feature>
<keyword evidence="5" id="KW-1185">Reference proteome</keyword>
<feature type="domain" description="Septin-type G" evidence="3">
    <location>
        <begin position="185"/>
        <end position="458"/>
    </location>
</feature>
<dbReference type="SUPFAM" id="SSF52540">
    <property type="entry name" value="P-loop containing nucleoside triphosphate hydrolases"/>
    <property type="match status" value="1"/>
</dbReference>
<dbReference type="OrthoDB" id="4150765at2759"/>
<gene>
    <name evidence="4" type="ORF">B0T10DRAFT_485527</name>
</gene>
<keyword evidence="1" id="KW-0547">Nucleotide-binding</keyword>
<sequence>MRPVPPGNRSLNSQPQGRPDTLACGPSATPLACFLTTEANLEAGRSRSPPRFRPHHDPRKWRHGSRHQSPTNHLSQAPTSHPTVPESVSSSSIEDQEIQDPLTCPGTPLFLDLSGPESAVSSTSSRRSSIVGPSIDHHSDFFEDETPLPGAAMSEIRDNDSSVPQLIMPSLTVPRRRPFSHVGKSLGKLKIMVAGKPGIGKTSLVMSLAQRCEHIVHIDQIEPNSAMHVSEFYASSRPHPWWKTDSQLAMPNARRRSSTAGEMLDRNVCFVESPGRSKQDLSYVKSYLSALLTKPMDDADLFALLNAGGEPIVDVLLYLIPHKGLEDDDIEYIKNAQQMTNVVPVLARADELGSDEVEMARQKIIQTLAEEDLECFSFADALPTAEPTSHVYAVSTETRTDYDTMDASVLMDSAYVPPLVQTDLSRLVSRLFSLDGSAQLRHTAAAKSVEWRRKYGGALQVAIQQRGMVHGRALRIGSVHRAQCWERLDFYNWANNLRQSLHTEQLRYILSEKAVYGAAPESRLVRIASPEEEQPQVETSRGERRRHQDPLGILEIGGKFKQRGMFVLEMVTSIGIIGYVITRLVQADWAEETCSVAFAGTKRVGMEIPGLGTVVFW</sequence>
<organism evidence="4 5">
    <name type="scientific">Thelonectria olida</name>
    <dbReference type="NCBI Taxonomy" id="1576542"/>
    <lineage>
        <taxon>Eukaryota</taxon>
        <taxon>Fungi</taxon>
        <taxon>Dikarya</taxon>
        <taxon>Ascomycota</taxon>
        <taxon>Pezizomycotina</taxon>
        <taxon>Sordariomycetes</taxon>
        <taxon>Hypocreomycetidae</taxon>
        <taxon>Hypocreales</taxon>
        <taxon>Nectriaceae</taxon>
        <taxon>Thelonectria</taxon>
    </lineage>
</organism>
<dbReference type="EMBL" id="JAGPYM010000009">
    <property type="protein sequence ID" value="KAH6890311.1"/>
    <property type="molecule type" value="Genomic_DNA"/>
</dbReference>
<name>A0A9P8W7K2_9HYPO</name>
<feature type="region of interest" description="Disordered" evidence="2">
    <location>
        <begin position="1"/>
        <end position="28"/>
    </location>
</feature>
<dbReference type="Proteomes" id="UP000777438">
    <property type="component" value="Unassembled WGS sequence"/>
</dbReference>
<evidence type="ECO:0000256" key="1">
    <source>
        <dbReference type="RuleBase" id="RU004560"/>
    </source>
</evidence>
<dbReference type="InterPro" id="IPR030379">
    <property type="entry name" value="G_SEPTIN_dom"/>
</dbReference>
<feature type="compositionally biased region" description="Low complexity" evidence="2">
    <location>
        <begin position="118"/>
        <end position="134"/>
    </location>
</feature>
<dbReference type="InterPro" id="IPR027417">
    <property type="entry name" value="P-loop_NTPase"/>
</dbReference>
<evidence type="ECO:0000256" key="2">
    <source>
        <dbReference type="SAM" id="MobiDB-lite"/>
    </source>
</evidence>
<dbReference type="AlphaFoldDB" id="A0A9P8W7K2"/>
<comment type="caution">
    <text evidence="4">The sequence shown here is derived from an EMBL/GenBank/DDBJ whole genome shotgun (WGS) entry which is preliminary data.</text>
</comment>